<accession>A0ABQ8SC09</accession>
<name>A0ABQ8SC09_PERAM</name>
<reference evidence="1 2" key="1">
    <citation type="journal article" date="2022" name="Allergy">
        <title>Genome assembly and annotation of Periplaneta americana reveal a comprehensive cockroach allergen profile.</title>
        <authorList>
            <person name="Wang L."/>
            <person name="Xiong Q."/>
            <person name="Saelim N."/>
            <person name="Wang L."/>
            <person name="Nong W."/>
            <person name="Wan A.T."/>
            <person name="Shi M."/>
            <person name="Liu X."/>
            <person name="Cao Q."/>
            <person name="Hui J.H.L."/>
            <person name="Sookrung N."/>
            <person name="Leung T.F."/>
            <person name="Tungtrongchitr A."/>
            <person name="Tsui S.K.W."/>
        </authorList>
    </citation>
    <scope>NUCLEOTIDE SEQUENCE [LARGE SCALE GENOMIC DNA]</scope>
    <source>
        <strain evidence="1">PWHHKU_190912</strain>
    </source>
</reference>
<dbReference type="Proteomes" id="UP001148838">
    <property type="component" value="Unassembled WGS sequence"/>
</dbReference>
<organism evidence="1 2">
    <name type="scientific">Periplaneta americana</name>
    <name type="common">American cockroach</name>
    <name type="synonym">Blatta americana</name>
    <dbReference type="NCBI Taxonomy" id="6978"/>
    <lineage>
        <taxon>Eukaryota</taxon>
        <taxon>Metazoa</taxon>
        <taxon>Ecdysozoa</taxon>
        <taxon>Arthropoda</taxon>
        <taxon>Hexapoda</taxon>
        <taxon>Insecta</taxon>
        <taxon>Pterygota</taxon>
        <taxon>Neoptera</taxon>
        <taxon>Polyneoptera</taxon>
        <taxon>Dictyoptera</taxon>
        <taxon>Blattodea</taxon>
        <taxon>Blattoidea</taxon>
        <taxon>Blattidae</taxon>
        <taxon>Blattinae</taxon>
        <taxon>Periplaneta</taxon>
    </lineage>
</organism>
<protein>
    <submittedName>
        <fullName evidence="1">Uncharacterized protein</fullName>
    </submittedName>
</protein>
<evidence type="ECO:0000313" key="1">
    <source>
        <dbReference type="EMBL" id="KAJ4431404.1"/>
    </source>
</evidence>
<dbReference type="EMBL" id="JAJSOF020000031">
    <property type="protein sequence ID" value="KAJ4431404.1"/>
    <property type="molecule type" value="Genomic_DNA"/>
</dbReference>
<gene>
    <name evidence="1" type="ORF">ANN_20001</name>
</gene>
<proteinExistence type="predicted"/>
<evidence type="ECO:0000313" key="2">
    <source>
        <dbReference type="Proteomes" id="UP001148838"/>
    </source>
</evidence>
<keyword evidence="2" id="KW-1185">Reference proteome</keyword>
<comment type="caution">
    <text evidence="1">The sequence shown here is derived from an EMBL/GenBank/DDBJ whole genome shotgun (WGS) entry which is preliminary data.</text>
</comment>
<sequence>MGPVPTRHRDVPRTVILRRCINILGYLASEWDEGDNAGEMSPGSSTDSYPAFAHIGLRENPRTNLNQTGIFWSRRGVARIQREGRRRKRNSSFGRAVARYGARGKKTMVTARSGAEQGEKSTVAGRNNISKWCQFFEESRVILTDEAHSGRLTRTKQQISITWMLGVYSSRSDDKGGAPRGGLTCRMFHSRISVSMKPLPVVHFADEIVKTVFLARRAPFSSLLVFQPRAGTKRYIICQFPYDAKLNAHVCHRARIRSSSTLCTTQQKVRIVVLHPFDLMSTNNDVNSMCTQLKEHIRGALKYTTEYEEMASLLCFHGYQKRAKTAQLVGETGIRRRQMDDSTCAKGFNIESSFVTGKREHILERTVYYDRKATMTVYAALVLCGGRLNFISRRPFTFNSLNVIGFDITVSSSVFLSLVVATFLVLTTVPEHLQRELCHEVELENFDDGGKTKFEAMTRLEQEYGNEIDNEANMIILMGDIEREDDVSDLGKDYFADEIEKDNGNDEDDKNNNNKRYFYYNVNDNYRDHDDDNTKFSSEHYNEIMHYSGKLQHLMIHSEMRTSERYYNKKPNATNEFFRVIMAAAVYAAVKETMWVRSQPREWMFAFIVVVETYLV</sequence>